<dbReference type="InterPro" id="IPR059000">
    <property type="entry name" value="ATPase_P-type_domA"/>
</dbReference>
<dbReference type="SUPFAM" id="SSF56784">
    <property type="entry name" value="HAD-like"/>
    <property type="match status" value="1"/>
</dbReference>
<evidence type="ECO:0000256" key="15">
    <source>
        <dbReference type="RuleBase" id="RU362081"/>
    </source>
</evidence>
<evidence type="ECO:0000256" key="10">
    <source>
        <dbReference type="ARBA" id="ARBA00022842"/>
    </source>
</evidence>
<dbReference type="InterPro" id="IPR023299">
    <property type="entry name" value="ATPase_P-typ_cyto_dom_N"/>
</dbReference>
<dbReference type="GO" id="GO:0005507">
    <property type="term" value="F:copper ion binding"/>
    <property type="evidence" value="ECO:0007669"/>
    <property type="project" value="TreeGrafter"/>
</dbReference>
<dbReference type="AlphaFoldDB" id="A0A395JJV3"/>
<gene>
    <name evidence="18" type="ORF">DFR28_102106</name>
</gene>
<feature type="transmembrane region" description="Helical" evidence="15">
    <location>
        <begin position="785"/>
        <end position="801"/>
    </location>
</feature>
<evidence type="ECO:0000256" key="6">
    <source>
        <dbReference type="ARBA" id="ARBA00022692"/>
    </source>
</evidence>
<dbReference type="PRINTS" id="PR00119">
    <property type="entry name" value="CATATPASE"/>
</dbReference>
<name>A0A395JJV3_9GAMM</name>
<reference evidence="18 19" key="1">
    <citation type="submission" date="2018-06" db="EMBL/GenBank/DDBJ databases">
        <title>Genomic Encyclopedia of Type Strains, Phase IV (KMG-IV): sequencing the most valuable type-strain genomes for metagenomic binning, comparative biology and taxonomic classification.</title>
        <authorList>
            <person name="Goeker M."/>
        </authorList>
    </citation>
    <scope>NUCLEOTIDE SEQUENCE [LARGE SCALE GENOMIC DNA]</scope>
    <source>
        <strain evidence="18 19">DSM 24032</strain>
    </source>
</reference>
<feature type="domain" description="P-type ATPase A" evidence="16">
    <location>
        <begin position="334"/>
        <end position="432"/>
    </location>
</feature>
<dbReference type="Pfam" id="PF00702">
    <property type="entry name" value="Hydrolase"/>
    <property type="match status" value="1"/>
</dbReference>
<dbReference type="Pfam" id="PF12156">
    <property type="entry name" value="ATPase-cat_bd"/>
    <property type="match status" value="1"/>
</dbReference>
<dbReference type="NCBIfam" id="TIGR01525">
    <property type="entry name" value="ATPase-IB_hvy"/>
    <property type="match status" value="1"/>
</dbReference>
<dbReference type="EMBL" id="QNRT01000002">
    <property type="protein sequence ID" value="RBP50695.1"/>
    <property type="molecule type" value="Genomic_DNA"/>
</dbReference>
<dbReference type="InterPro" id="IPR036163">
    <property type="entry name" value="HMA_dom_sf"/>
</dbReference>
<dbReference type="FunCoup" id="A0A395JJV3">
    <property type="interactions" value="353"/>
</dbReference>
<keyword evidence="7 15" id="KW-0479">Metal-binding</keyword>
<dbReference type="Gene3D" id="3.40.50.1000">
    <property type="entry name" value="HAD superfamily/HAD-like"/>
    <property type="match status" value="1"/>
</dbReference>
<dbReference type="Proteomes" id="UP000253083">
    <property type="component" value="Unassembled WGS sequence"/>
</dbReference>
<sequence>MSDDKPEPLVCFHCLEAVPPYTTLSVTIDAHERPMCCVGCKSAAEFILARGLERFYQHRGDLSANKFFAEVAVPNKSDTRSDSATQWQFIDTPNGQKTYVHSEPNGTRSVRVEVSGIYCASCSWLIDRAIREIAHDLRVRVDTDAKCIYLETSDSDFLFADVLATIAGLGYAPKLCAISESPMASIRNRDERLLAIKRILVAGFGTMQVMTYAVASYVDAASMQTQYARFLALVSLLVATVVVFYSGSPFFRNAYNDLRHKRLGMDVPVALAIGGAYFPSVYTVLTGGSTHIYFDSAVMFVFFLSLGRFLEMRARHRLTGANDDVESLLPRVITVQRFHDNQVTSLEVEPQQIQVGDQMQLRAGDIAAFDASITGGSGEFDESLITGESRPVLHAAGDRVVAGSRVLSGTLMLEAVHGWTDSSIFKIQRLLQKADRPERLAHSYLESAGRYFVAVVLCLTALVGLIWSFYQPDRVFEVCLAMLVASCPCAFSLAAPVARSTAINTLKRVGVLISNNRALESIATVSHWCFDKTGTISAGKMRIQQIVSVGEQAEIQGLKIASSLESQSDHLLASAFQTVDQLFAVSGFSEETGQGVTGRIDGVRYYLGKRGWVCERTGIAITELDSAMGFPANHQQDSEVVLASSAQLIAIYLVRDEIRPSAANLVNHLISNGQQVTLISGDRESAVRSCAESLQINDYRANQLPEDKLDYISSQQQAGQTLAMVGDGVNDAPVLAAADFSVALASGSELSANNADVILLNGNLGRLIDIQTVATRTQQVTRQNLVWALGYNVLVLPLAALGFLTPWIAALGMSLSSLLVVLNASRIRRALAKRSR</sequence>
<evidence type="ECO:0000256" key="5">
    <source>
        <dbReference type="ARBA" id="ARBA00022553"/>
    </source>
</evidence>
<protein>
    <submittedName>
        <fullName evidence="18">Cu2+-exporting ATPase</fullName>
    </submittedName>
</protein>
<dbReference type="GO" id="GO:0005524">
    <property type="term" value="F:ATP binding"/>
    <property type="evidence" value="ECO:0007669"/>
    <property type="project" value="UniProtKB-UniRule"/>
</dbReference>
<feature type="transmembrane region" description="Helical" evidence="15">
    <location>
        <begin position="451"/>
        <end position="469"/>
    </location>
</feature>
<evidence type="ECO:0000256" key="4">
    <source>
        <dbReference type="ARBA" id="ARBA00022475"/>
    </source>
</evidence>
<keyword evidence="14 15" id="KW-0472">Membrane</keyword>
<dbReference type="SUPFAM" id="SSF81653">
    <property type="entry name" value="Calcium ATPase, transduction domain A"/>
    <property type="match status" value="1"/>
</dbReference>
<evidence type="ECO:0000313" key="19">
    <source>
        <dbReference type="Proteomes" id="UP000253083"/>
    </source>
</evidence>
<organism evidence="18 19">
    <name type="scientific">Arenicella xantha</name>
    <dbReference type="NCBI Taxonomy" id="644221"/>
    <lineage>
        <taxon>Bacteria</taxon>
        <taxon>Pseudomonadati</taxon>
        <taxon>Pseudomonadota</taxon>
        <taxon>Gammaproteobacteria</taxon>
        <taxon>Arenicellales</taxon>
        <taxon>Arenicellaceae</taxon>
        <taxon>Arenicella</taxon>
    </lineage>
</organism>
<keyword evidence="4 15" id="KW-1003">Cell membrane</keyword>
<evidence type="ECO:0000256" key="8">
    <source>
        <dbReference type="ARBA" id="ARBA00022741"/>
    </source>
</evidence>
<evidence type="ECO:0000259" key="16">
    <source>
        <dbReference type="Pfam" id="PF00122"/>
    </source>
</evidence>
<dbReference type="GO" id="GO:0055070">
    <property type="term" value="P:copper ion homeostasis"/>
    <property type="evidence" value="ECO:0007669"/>
    <property type="project" value="TreeGrafter"/>
</dbReference>
<feature type="transmembrane region" description="Helical" evidence="15">
    <location>
        <begin position="475"/>
        <end position="498"/>
    </location>
</feature>
<comment type="subcellular location">
    <subcellularLocation>
        <location evidence="1">Cell membrane</location>
        <topology evidence="1">Multi-pass membrane protein</topology>
    </subcellularLocation>
</comment>
<keyword evidence="6 15" id="KW-0812">Transmembrane</keyword>
<dbReference type="Gene3D" id="3.30.70.100">
    <property type="match status" value="1"/>
</dbReference>
<evidence type="ECO:0000256" key="3">
    <source>
        <dbReference type="ARBA" id="ARBA00022448"/>
    </source>
</evidence>
<dbReference type="InterPro" id="IPR023298">
    <property type="entry name" value="ATPase_P-typ_TM_dom_sf"/>
</dbReference>
<accession>A0A395JJV3</accession>
<dbReference type="GO" id="GO:0043682">
    <property type="term" value="F:P-type divalent copper transporter activity"/>
    <property type="evidence" value="ECO:0007669"/>
    <property type="project" value="TreeGrafter"/>
</dbReference>
<evidence type="ECO:0000313" key="18">
    <source>
        <dbReference type="EMBL" id="RBP50695.1"/>
    </source>
</evidence>
<feature type="transmembrane region" description="Helical" evidence="15">
    <location>
        <begin position="263"/>
        <end position="285"/>
    </location>
</feature>
<dbReference type="InterPro" id="IPR036412">
    <property type="entry name" value="HAD-like_sf"/>
</dbReference>
<feature type="transmembrane region" description="Helical" evidence="15">
    <location>
        <begin position="807"/>
        <end position="827"/>
    </location>
</feature>
<evidence type="ECO:0000256" key="14">
    <source>
        <dbReference type="ARBA" id="ARBA00023136"/>
    </source>
</evidence>
<evidence type="ECO:0000256" key="11">
    <source>
        <dbReference type="ARBA" id="ARBA00022967"/>
    </source>
</evidence>
<keyword evidence="8 15" id="KW-0547">Nucleotide-binding</keyword>
<keyword evidence="11" id="KW-1278">Translocase</keyword>
<dbReference type="NCBIfam" id="TIGR01494">
    <property type="entry name" value="ATPase_P-type"/>
    <property type="match status" value="1"/>
</dbReference>
<comment type="caution">
    <text evidence="18">The sequence shown here is derived from an EMBL/GenBank/DDBJ whole genome shotgun (WGS) entry which is preliminary data.</text>
</comment>
<keyword evidence="5" id="KW-0597">Phosphoprotein</keyword>
<dbReference type="InterPro" id="IPR008250">
    <property type="entry name" value="ATPase_P-typ_transduc_dom_A_sf"/>
</dbReference>
<keyword evidence="3" id="KW-0813">Transport</keyword>
<dbReference type="SUPFAM" id="SSF55008">
    <property type="entry name" value="HMA, heavy metal-associated domain"/>
    <property type="match status" value="1"/>
</dbReference>
<dbReference type="GO" id="GO:0016887">
    <property type="term" value="F:ATP hydrolysis activity"/>
    <property type="evidence" value="ECO:0007669"/>
    <property type="project" value="InterPro"/>
</dbReference>
<feature type="transmembrane region" description="Helical" evidence="15">
    <location>
        <begin position="199"/>
        <end position="218"/>
    </location>
</feature>
<dbReference type="Pfam" id="PF00122">
    <property type="entry name" value="E1-E2_ATPase"/>
    <property type="match status" value="1"/>
</dbReference>
<evidence type="ECO:0000256" key="2">
    <source>
        <dbReference type="ARBA" id="ARBA00006024"/>
    </source>
</evidence>
<keyword evidence="13" id="KW-0406">Ion transport</keyword>
<dbReference type="InterPro" id="IPR021993">
    <property type="entry name" value="ATPase-cat-bd"/>
</dbReference>
<keyword evidence="9 15" id="KW-0067">ATP-binding</keyword>
<proteinExistence type="inferred from homology"/>
<dbReference type="SUPFAM" id="SSF81665">
    <property type="entry name" value="Calcium ATPase, transmembrane domain M"/>
    <property type="match status" value="1"/>
</dbReference>
<keyword evidence="19" id="KW-1185">Reference proteome</keyword>
<evidence type="ECO:0000256" key="7">
    <source>
        <dbReference type="ARBA" id="ARBA00022723"/>
    </source>
</evidence>
<evidence type="ECO:0000259" key="17">
    <source>
        <dbReference type="Pfam" id="PF12156"/>
    </source>
</evidence>
<dbReference type="PANTHER" id="PTHR43520:SF5">
    <property type="entry name" value="CATION-TRANSPORTING P-TYPE ATPASE-RELATED"/>
    <property type="match status" value="1"/>
</dbReference>
<dbReference type="GO" id="GO:0005886">
    <property type="term" value="C:plasma membrane"/>
    <property type="evidence" value="ECO:0007669"/>
    <property type="project" value="UniProtKB-SubCell"/>
</dbReference>
<feature type="transmembrane region" description="Helical" evidence="15">
    <location>
        <begin position="230"/>
        <end position="251"/>
    </location>
</feature>
<keyword evidence="10" id="KW-0460">Magnesium</keyword>
<feature type="domain" description="Putative metal-binding" evidence="17">
    <location>
        <begin position="11"/>
        <end position="102"/>
    </location>
</feature>
<dbReference type="Gene3D" id="2.70.150.10">
    <property type="entry name" value="Calcium-transporting ATPase, cytoplasmic transduction domain A"/>
    <property type="match status" value="1"/>
</dbReference>
<dbReference type="InParanoid" id="A0A395JJV3"/>
<keyword evidence="12 15" id="KW-1133">Transmembrane helix</keyword>
<dbReference type="PANTHER" id="PTHR43520">
    <property type="entry name" value="ATP7, ISOFORM B"/>
    <property type="match status" value="1"/>
</dbReference>
<dbReference type="InterPro" id="IPR023214">
    <property type="entry name" value="HAD_sf"/>
</dbReference>
<dbReference type="InterPro" id="IPR001757">
    <property type="entry name" value="P_typ_ATPase"/>
</dbReference>
<evidence type="ECO:0000256" key="12">
    <source>
        <dbReference type="ARBA" id="ARBA00022989"/>
    </source>
</evidence>
<dbReference type="InterPro" id="IPR027256">
    <property type="entry name" value="P-typ_ATPase_IB"/>
</dbReference>
<comment type="similarity">
    <text evidence="2 15">Belongs to the cation transport ATPase (P-type) (TC 3.A.3) family. Type IB subfamily.</text>
</comment>
<feature type="transmembrane region" description="Helical" evidence="15">
    <location>
        <begin position="291"/>
        <end position="310"/>
    </location>
</feature>
<evidence type="ECO:0000256" key="9">
    <source>
        <dbReference type="ARBA" id="ARBA00022840"/>
    </source>
</evidence>
<dbReference type="NCBIfam" id="TIGR01511">
    <property type="entry name" value="ATPase-IB1_Cu"/>
    <property type="match status" value="1"/>
</dbReference>
<dbReference type="Gene3D" id="3.40.1110.10">
    <property type="entry name" value="Calcium-transporting ATPase, cytoplasmic domain N"/>
    <property type="match status" value="1"/>
</dbReference>
<evidence type="ECO:0000256" key="13">
    <source>
        <dbReference type="ARBA" id="ARBA00023065"/>
    </source>
</evidence>
<evidence type="ECO:0000256" key="1">
    <source>
        <dbReference type="ARBA" id="ARBA00004651"/>
    </source>
</evidence>
<dbReference type="CDD" id="cd02079">
    <property type="entry name" value="P-type_ATPase_HM"/>
    <property type="match status" value="1"/>
</dbReference>